<proteinExistence type="predicted"/>
<organism evidence="1">
    <name type="scientific">viral metagenome</name>
    <dbReference type="NCBI Taxonomy" id="1070528"/>
    <lineage>
        <taxon>unclassified sequences</taxon>
        <taxon>metagenomes</taxon>
        <taxon>organismal metagenomes</taxon>
    </lineage>
</organism>
<name>A0A6C0LL08_9ZZZZ</name>
<dbReference type="EMBL" id="MN740498">
    <property type="protein sequence ID" value="QHU29882.1"/>
    <property type="molecule type" value="Genomic_DNA"/>
</dbReference>
<reference evidence="1" key="1">
    <citation type="journal article" date="2020" name="Nature">
        <title>Giant virus diversity and host interactions through global metagenomics.</title>
        <authorList>
            <person name="Schulz F."/>
            <person name="Roux S."/>
            <person name="Paez-Espino D."/>
            <person name="Jungbluth S."/>
            <person name="Walsh D.A."/>
            <person name="Denef V.J."/>
            <person name="McMahon K.D."/>
            <person name="Konstantinidis K.T."/>
            <person name="Eloe-Fadrosh E.A."/>
            <person name="Kyrpides N.C."/>
            <person name="Woyke T."/>
        </authorList>
    </citation>
    <scope>NUCLEOTIDE SEQUENCE</scope>
    <source>
        <strain evidence="1">GVMAG-M-3300027810-10</strain>
    </source>
</reference>
<accession>A0A6C0LL08</accession>
<dbReference type="AlphaFoldDB" id="A0A6C0LL08"/>
<evidence type="ECO:0000313" key="1">
    <source>
        <dbReference type="EMBL" id="QHU29882.1"/>
    </source>
</evidence>
<sequence>MLSKNEECILFYVDTSLSHLTDIKQYIDELDASVILALVYSYENTKVLTNELIIQIKKEVEFFEHKSPHIHCICHINNKYNVFVMKDHIINDIHKYNPKYMYIHSENNTFLSKYLDTANITTDTSYLTNIQH</sequence>
<protein>
    <submittedName>
        <fullName evidence="1">Uncharacterized protein</fullName>
    </submittedName>
</protein>